<organism evidence="2 3">
    <name type="scientific">Actinocorallia aurantiaca</name>
    <dbReference type="NCBI Taxonomy" id="46204"/>
    <lineage>
        <taxon>Bacteria</taxon>
        <taxon>Bacillati</taxon>
        <taxon>Actinomycetota</taxon>
        <taxon>Actinomycetes</taxon>
        <taxon>Streptosporangiales</taxon>
        <taxon>Thermomonosporaceae</taxon>
        <taxon>Actinocorallia</taxon>
    </lineage>
</organism>
<feature type="transmembrane region" description="Helical" evidence="1">
    <location>
        <begin position="73"/>
        <end position="99"/>
    </location>
</feature>
<gene>
    <name evidence="2" type="ORF">GCM10010439_59550</name>
</gene>
<keyword evidence="1" id="KW-0472">Membrane</keyword>
<comment type="caution">
    <text evidence="2">The sequence shown here is derived from an EMBL/GenBank/DDBJ whole genome shotgun (WGS) entry which is preliminary data.</text>
</comment>
<evidence type="ECO:0000313" key="2">
    <source>
        <dbReference type="EMBL" id="GAA2735237.1"/>
    </source>
</evidence>
<feature type="transmembrane region" description="Helical" evidence="1">
    <location>
        <begin position="20"/>
        <end position="39"/>
    </location>
</feature>
<proteinExistence type="predicted"/>
<protein>
    <submittedName>
        <fullName evidence="2">Multidrug efflux ABC transporter permease</fullName>
    </submittedName>
</protein>
<accession>A0ABP6H1M7</accession>
<keyword evidence="1" id="KW-1133">Transmembrane helix</keyword>
<feature type="transmembrane region" description="Helical" evidence="1">
    <location>
        <begin position="297"/>
        <end position="318"/>
    </location>
</feature>
<feature type="transmembrane region" description="Helical" evidence="1">
    <location>
        <begin position="344"/>
        <end position="366"/>
    </location>
</feature>
<evidence type="ECO:0000313" key="3">
    <source>
        <dbReference type="Proteomes" id="UP001501842"/>
    </source>
</evidence>
<feature type="transmembrane region" description="Helical" evidence="1">
    <location>
        <begin position="238"/>
        <end position="256"/>
    </location>
</feature>
<feature type="transmembrane region" description="Helical" evidence="1">
    <location>
        <begin position="119"/>
        <end position="148"/>
    </location>
</feature>
<feature type="transmembrane region" description="Helical" evidence="1">
    <location>
        <begin position="505"/>
        <end position="526"/>
    </location>
</feature>
<keyword evidence="3" id="KW-1185">Reference proteome</keyword>
<feature type="transmembrane region" description="Helical" evidence="1">
    <location>
        <begin position="462"/>
        <end position="485"/>
    </location>
</feature>
<feature type="transmembrane region" description="Helical" evidence="1">
    <location>
        <begin position="154"/>
        <end position="179"/>
    </location>
</feature>
<dbReference type="RefSeq" id="WP_344455270.1">
    <property type="nucleotide sequence ID" value="NZ_BAAATZ010000029.1"/>
</dbReference>
<dbReference type="EMBL" id="BAAATZ010000029">
    <property type="protein sequence ID" value="GAA2735237.1"/>
    <property type="molecule type" value="Genomic_DNA"/>
</dbReference>
<feature type="transmembrane region" description="Helical" evidence="1">
    <location>
        <begin position="395"/>
        <end position="419"/>
    </location>
</feature>
<dbReference type="Proteomes" id="UP001501842">
    <property type="component" value="Unassembled WGS sequence"/>
</dbReference>
<feature type="transmembrane region" description="Helical" evidence="1">
    <location>
        <begin position="191"/>
        <end position="218"/>
    </location>
</feature>
<keyword evidence="1" id="KW-0812">Transmembrane</keyword>
<evidence type="ECO:0000256" key="1">
    <source>
        <dbReference type="SAM" id="Phobius"/>
    </source>
</evidence>
<reference evidence="3" key="1">
    <citation type="journal article" date="2019" name="Int. J. Syst. Evol. Microbiol.">
        <title>The Global Catalogue of Microorganisms (GCM) 10K type strain sequencing project: providing services to taxonomists for standard genome sequencing and annotation.</title>
        <authorList>
            <consortium name="The Broad Institute Genomics Platform"/>
            <consortium name="The Broad Institute Genome Sequencing Center for Infectious Disease"/>
            <person name="Wu L."/>
            <person name="Ma J."/>
        </authorList>
    </citation>
    <scope>NUCLEOTIDE SEQUENCE [LARGE SCALE GENOMIC DNA]</scope>
    <source>
        <strain evidence="3">JCM 8201</strain>
    </source>
</reference>
<name>A0ABP6H1M7_9ACTN</name>
<feature type="transmembrane region" description="Helical" evidence="1">
    <location>
        <begin position="431"/>
        <end position="455"/>
    </location>
</feature>
<sequence length="534" mass="54629">MSAFTGTGDLVRLISRRDRVVLPILVLWLGLLPAGFVSATGQLYPTAADQLQYARTVGASPTFLAMYGPMYDFGLAGIVVQRSGVIPVVMAIAAILLLIRHTRVEEEAGRRELLGAAVLGRGAPVTAALLVTMGASLAVGLLLAAGMAAQDLPVAGSVAFGGQAIAAGWLFAAVAAVAAQLSQGAAAARGIALTALGAAFVVRLAADAGGAGSGLSWLGWLSPLGWAQRVRPYAAERWWLFALVVAAAGALAWVAVRLAARRDLDAGVWPQRLGAADAAPWLADPFGLAWHLHSRTLYGWLAGFAALGAVYGGVAGGVEDMLRDSPGLREIFVRLGGESSLLDAYFSSSMSVLGLIAAAYAVSSALRLRSEEAGLRAEPVLAAPVGRLKWMASHLVFVLAGPAVVLAAGGLVAGLVHGLDTGRVGDVLPSVLGAAMAQVPAVWLTAASAVALFGLFPRLTGLSWAVVGAAAGITMFGAVLDLRQWVLNLSPFTHVPALGAQDGTVTPFLGLLALTAALVLIGLAGFKRRDLALG</sequence>